<organism evidence="4 5">
    <name type="scientific">Neogobius melanostomus</name>
    <name type="common">round goby</name>
    <dbReference type="NCBI Taxonomy" id="47308"/>
    <lineage>
        <taxon>Eukaryota</taxon>
        <taxon>Metazoa</taxon>
        <taxon>Chordata</taxon>
        <taxon>Craniata</taxon>
        <taxon>Vertebrata</taxon>
        <taxon>Euteleostomi</taxon>
        <taxon>Actinopterygii</taxon>
        <taxon>Neopterygii</taxon>
        <taxon>Teleostei</taxon>
        <taxon>Neoteleostei</taxon>
        <taxon>Acanthomorphata</taxon>
        <taxon>Gobiaria</taxon>
        <taxon>Gobiiformes</taxon>
        <taxon>Gobioidei</taxon>
        <taxon>Gobiidae</taxon>
        <taxon>Benthophilinae</taxon>
        <taxon>Neogobiini</taxon>
        <taxon>Neogobius</taxon>
    </lineage>
</organism>
<dbReference type="CDD" id="cd00190">
    <property type="entry name" value="Tryp_SPc"/>
    <property type="match status" value="1"/>
</dbReference>
<name>A0A8C6T964_9GOBI</name>
<dbReference type="InterPro" id="IPR043504">
    <property type="entry name" value="Peptidase_S1_PA_chymotrypsin"/>
</dbReference>
<proteinExistence type="predicted"/>
<keyword evidence="1" id="KW-1015">Disulfide bond</keyword>
<keyword evidence="5" id="KW-1185">Reference proteome</keyword>
<accession>A0A8C6T964</accession>
<dbReference type="PROSITE" id="PS00134">
    <property type="entry name" value="TRYPSIN_HIS"/>
    <property type="match status" value="1"/>
</dbReference>
<protein>
    <recommendedName>
        <fullName evidence="3">Peptidase S1 domain-containing protein</fullName>
    </recommendedName>
</protein>
<dbReference type="GO" id="GO:0005615">
    <property type="term" value="C:extracellular space"/>
    <property type="evidence" value="ECO:0007669"/>
    <property type="project" value="TreeGrafter"/>
</dbReference>
<evidence type="ECO:0000259" key="3">
    <source>
        <dbReference type="PROSITE" id="PS50240"/>
    </source>
</evidence>
<dbReference type="SMART" id="SM00020">
    <property type="entry name" value="Tryp_SPc"/>
    <property type="match status" value="1"/>
</dbReference>
<dbReference type="InterPro" id="IPR001254">
    <property type="entry name" value="Trypsin_dom"/>
</dbReference>
<evidence type="ECO:0000256" key="2">
    <source>
        <dbReference type="RuleBase" id="RU363034"/>
    </source>
</evidence>
<evidence type="ECO:0000313" key="4">
    <source>
        <dbReference type="Ensembl" id="ENSNMLP00000016818.1"/>
    </source>
</evidence>
<dbReference type="PROSITE" id="PS00135">
    <property type="entry name" value="TRYPSIN_SER"/>
    <property type="match status" value="1"/>
</dbReference>
<dbReference type="InterPro" id="IPR001314">
    <property type="entry name" value="Peptidase_S1A"/>
</dbReference>
<dbReference type="InterPro" id="IPR009003">
    <property type="entry name" value="Peptidase_S1_PA"/>
</dbReference>
<dbReference type="AlphaFoldDB" id="A0A8C6T964"/>
<sequence>MLVTNNFIIVAQQIQYSSYGCGLPTFPPHSWPWQVSLQYNAPSGNWYHTCGGTLISSQWVLTAAHCIGDKTYRIYMGKHSMRNKNEPDSIAIKPAKITVHPDYDSGKICGFPCFVTGWGHIKTIGPMADILQQALLPVVDHATCSTPDWMGGLVTTNLICAGGDGKRGGCSGDSGGPLNCQNSAGSWEVHSVVSFGSSFGCDYHRKPTVFTRVSAYMSWIDNVSGSELSLKRTLWAVGL</sequence>
<dbReference type="InterPro" id="IPR050850">
    <property type="entry name" value="Peptidase_S1_Elastase_sf"/>
</dbReference>
<dbReference type="InterPro" id="IPR033116">
    <property type="entry name" value="TRYPSIN_SER"/>
</dbReference>
<dbReference type="InterPro" id="IPR018114">
    <property type="entry name" value="TRYPSIN_HIS"/>
</dbReference>
<dbReference type="Proteomes" id="UP000694523">
    <property type="component" value="Unplaced"/>
</dbReference>
<dbReference type="GO" id="GO:0006508">
    <property type="term" value="P:proteolysis"/>
    <property type="evidence" value="ECO:0007669"/>
    <property type="project" value="UniProtKB-KW"/>
</dbReference>
<dbReference type="GO" id="GO:0004252">
    <property type="term" value="F:serine-type endopeptidase activity"/>
    <property type="evidence" value="ECO:0007669"/>
    <property type="project" value="UniProtKB-EC"/>
</dbReference>
<dbReference type="Ensembl" id="ENSNMLT00000018927.1">
    <property type="protein sequence ID" value="ENSNMLP00000016818.1"/>
    <property type="gene ID" value="ENSNMLG00000011142.1"/>
</dbReference>
<dbReference type="PROSITE" id="PS50240">
    <property type="entry name" value="TRYPSIN_DOM"/>
    <property type="match status" value="1"/>
</dbReference>
<dbReference type="Pfam" id="PF00089">
    <property type="entry name" value="Trypsin"/>
    <property type="match status" value="2"/>
</dbReference>
<dbReference type="PRINTS" id="PR00722">
    <property type="entry name" value="CHYMOTRYPSIN"/>
</dbReference>
<keyword evidence="2" id="KW-0720">Serine protease</keyword>
<reference evidence="4" key="2">
    <citation type="submission" date="2025-09" db="UniProtKB">
        <authorList>
            <consortium name="Ensembl"/>
        </authorList>
    </citation>
    <scope>IDENTIFICATION</scope>
</reference>
<feature type="domain" description="Peptidase S1" evidence="3">
    <location>
        <begin position="9"/>
        <end position="225"/>
    </location>
</feature>
<keyword evidence="2" id="KW-0378">Hydrolase</keyword>
<dbReference type="FunFam" id="2.40.10.10:FF:000004">
    <property type="entry name" value="Tryptase gamma 1"/>
    <property type="match status" value="1"/>
</dbReference>
<reference evidence="4" key="1">
    <citation type="submission" date="2025-08" db="UniProtKB">
        <authorList>
            <consortium name="Ensembl"/>
        </authorList>
    </citation>
    <scope>IDENTIFICATION</scope>
</reference>
<evidence type="ECO:0000313" key="5">
    <source>
        <dbReference type="Proteomes" id="UP000694523"/>
    </source>
</evidence>
<keyword evidence="2" id="KW-0645">Protease</keyword>
<dbReference type="PANTHER" id="PTHR24257:SF17">
    <property type="match status" value="1"/>
</dbReference>
<dbReference type="Gene3D" id="2.40.10.10">
    <property type="entry name" value="Trypsin-like serine proteases"/>
    <property type="match status" value="2"/>
</dbReference>
<dbReference type="PANTHER" id="PTHR24257">
    <property type="entry name" value="CHYMOTRYPSIN-LIKE ELASTASE FAMILY MEMBER"/>
    <property type="match status" value="1"/>
</dbReference>
<evidence type="ECO:0000256" key="1">
    <source>
        <dbReference type="ARBA" id="ARBA00023157"/>
    </source>
</evidence>
<dbReference type="SUPFAM" id="SSF50494">
    <property type="entry name" value="Trypsin-like serine proteases"/>
    <property type="match status" value="1"/>
</dbReference>